<evidence type="ECO:0000256" key="6">
    <source>
        <dbReference type="SAM" id="MobiDB-lite"/>
    </source>
</evidence>
<feature type="compositionally biased region" description="Low complexity" evidence="6">
    <location>
        <begin position="370"/>
        <end position="387"/>
    </location>
</feature>
<evidence type="ECO:0000256" key="3">
    <source>
        <dbReference type="ARBA" id="ARBA00022801"/>
    </source>
</evidence>
<dbReference type="Pfam" id="PF13195">
    <property type="entry name" value="DUF4011"/>
    <property type="match status" value="1"/>
</dbReference>
<dbReference type="OrthoDB" id="3197455at2"/>
<sequence length="2005" mass="211578">MRNAADLQVSSEGPAAASSPSVSVELRVSPVVSYALAALAVPVVSRLTLAGSTSTVRGAALRLSVQDAQGELAPAVERLVDLEAGRTTVIDDVGLTLDPATLRQGGERRPGWVQVELAAAGQVLAEHRVPVTVLAAAQWLATPLPLALEVLAAHVQPQHPAITALVADAATLLQEGTDSSSMTGYADGPERVDEVVEAITWAVRRREVRHGQPPADWTGSGQHVRDPGEVLDGRAGTCLDTVLTLAAALEHVGLRPLLWVVEGHAFLGYWREERSAETAATTDVAALVDLVDQRVIGLVETTLLTDRGNTTPDLHGPAYTAWLSGDLSRVLGVTDVHRARLDGVRPLPVHTRSADGSVQVVEPHPTAGQAPTLPDDPALPDDPTAPGADHRPPPPARVQQWQDDLLDLSPRNRLIDSTEGSGLPLTVPQDALATLAELVSGGATLTLLPSDRVAGVQADPGVRTAGDLPSQQLLQQLTERRSVHVDVLHADYPSRLRGLAHRVRTVGEQTGANGLYLALGSLVWELDGRPLRSPLVLVPVLLTPPAHGGGYRLTVDEAGNSLPNGCLLEQLRRVHGLTVPGLSALADDGADIDPATAVEALRAALAAASLPHRIEATADLAVLPVAAYRLWRDLDEHWAEFVSNPLVAHLVHAPTEAFVDPAPAPADPVDLDELAAQCPAPADAAQLHAIAEATAGRTFVLEGAPGTGKSQTITNLLTRAVAEGKRVLFVAGKRAALDVVARRLDAVGMGPFALDLHDKGSRPAVVRAQIRAALEHTVDVDAQGLAADAEELRSARRSLQHYAERLHADNPAGLSLYSARTAVLAAAADVDPLPVTARFAARATAEVVTEVHRALALLPDIAGLARPSAGHAWAFIDTIELDITEVQQAAVAVDAAIRELPGEGGLAAVLRAVRTPEDLDALVHLLGGPRIGLAVLDEVRSPRWTAATDDLLGEIAALAAAPHPGLEALTPAALDLPLADLFVQAQEAAAASWVARRGKLAAVRDQLTPALRPGASIKPGDVPELTAELRRVQTAVRALASRAAGIPGLQVPPGWNPFTEPGRSVFDAEVRWLRRAAATVDGSAGFPAAVRRFLTAGPVTDAFGARTVARLRDALRQLLTVCASSSAQLGAWSGEDGLVLRWTMTRPERGVEYVHPMSLRRWVSLLDTLEPLRLAGLTEARLQLLHGAVPADDAVRAFDRGLAEASVLERQQATGLDTFDAGLHERTLARFGAASRAVRSHLVDAVPAAVLAARPFDAASSDQVSALLRELAEQRLGVRGLLATHGDLITAVLPCVLATPESVARFLPAVADQFDLVVFDEASQLRVADAVGALGRARSAVVVGDSAQLPPLTAGLDDDADTDAIPTEASILTECVQARVPQQRLTWHYRSQDESLIAFSNARYYGGRLSSFPAPAHGPAAAAPDGHGVSLVQVEGTFVRSGPGLRTNPVEARAVVAEVVRRFSSAAPAVPSIGVVASTAPQRTLIEELLRDSGDQRVVDALDRSDGEGLFVKDLDNVQGDERDVVFLSTVFSADARGRLPLDLGLLSRSGGERRLNVAVTRARRQVVVVSSFAPEQLDADQTTSTGVEHLRAYLDLAARGTDALPRTGTSLDRHRDDVAAALRARGLVVRTDVGLSGFRLDLTVARESAPDAPVLAVLLDGPAWAGRQTVGDRDGLPVEVLRELRWPAVERVWLPSWLADREAVLTALEAVVEAASPAPAAVEPQVRVEVEEPPYDGPLADVIPLRPLAARVTPAPEPDPDPVVVEPVVAETDPEPVAVAEPAAVPEPVAPQPAATPAPAPPKRAAGTSPKAPAKAARSRAPLDEEQPFIAWAPKPAGEKKQLDQLSDPAVARLVRRVLTAGLKAEGPVHRDRLARLTAAAFGLSRVTEARRDALLALLPASAVDGDFLWPASIDRAPWRWFRRQASSTARPLEHVAPQEIANAMVALCRAGTGLSRDQLQLRTLEVFGHRRRTAALLPLLDAALADAVAAGRLTEQPSGLLSV</sequence>
<keyword evidence="2" id="KW-0547">Nucleotide-binding</keyword>
<feature type="domain" description="Restriction endonuclease type II-like" evidence="10">
    <location>
        <begin position="1617"/>
        <end position="1711"/>
    </location>
</feature>
<accession>A0A098Y564</accession>
<evidence type="ECO:0000259" key="8">
    <source>
        <dbReference type="Pfam" id="PF13086"/>
    </source>
</evidence>
<dbReference type="InterPro" id="IPR047187">
    <property type="entry name" value="SF1_C_Upf1"/>
</dbReference>
<dbReference type="RefSeq" id="WP_036337085.1">
    <property type="nucleotide sequence ID" value="NZ_JPMX01000075.1"/>
</dbReference>
<keyword evidence="4 11" id="KW-0347">Helicase</keyword>
<gene>
    <name evidence="11" type="ORF">IN07_16115</name>
</gene>
<feature type="domain" description="DNA2/NAM7 helicase-like C-terminal" evidence="9">
    <location>
        <begin position="1369"/>
        <end position="1572"/>
    </location>
</feature>
<feature type="compositionally biased region" description="Pro residues" evidence="6">
    <location>
        <begin position="1789"/>
        <end position="1803"/>
    </location>
</feature>
<evidence type="ECO:0000259" key="7">
    <source>
        <dbReference type="Pfam" id="PF11784"/>
    </source>
</evidence>
<dbReference type="PANTHER" id="PTHR43788:SF8">
    <property type="entry name" value="DNA-BINDING PROTEIN SMUBP-2"/>
    <property type="match status" value="1"/>
</dbReference>
<dbReference type="GO" id="GO:0016787">
    <property type="term" value="F:hydrolase activity"/>
    <property type="evidence" value="ECO:0007669"/>
    <property type="project" value="UniProtKB-KW"/>
</dbReference>
<dbReference type="InterPro" id="IPR021754">
    <property type="entry name" value="DUF3320"/>
</dbReference>
<evidence type="ECO:0000259" key="10">
    <source>
        <dbReference type="Pfam" id="PF18741"/>
    </source>
</evidence>
<evidence type="ECO:0000256" key="5">
    <source>
        <dbReference type="ARBA" id="ARBA00022840"/>
    </source>
</evidence>
<name>A0A098Y564_9ACTN</name>
<evidence type="ECO:0000313" key="12">
    <source>
        <dbReference type="Proteomes" id="UP000029713"/>
    </source>
</evidence>
<dbReference type="Pfam" id="PF11784">
    <property type="entry name" value="DUF3320"/>
    <property type="match status" value="1"/>
</dbReference>
<dbReference type="PANTHER" id="PTHR43788">
    <property type="entry name" value="DNA2/NAM7 HELICASE FAMILY MEMBER"/>
    <property type="match status" value="1"/>
</dbReference>
<evidence type="ECO:0000256" key="4">
    <source>
        <dbReference type="ARBA" id="ARBA00022806"/>
    </source>
</evidence>
<dbReference type="Gene3D" id="3.40.50.300">
    <property type="entry name" value="P-loop containing nucleotide triphosphate hydrolases"/>
    <property type="match status" value="3"/>
</dbReference>
<dbReference type="EMBL" id="JPMX01000075">
    <property type="protein sequence ID" value="KGH45629.1"/>
    <property type="molecule type" value="Genomic_DNA"/>
</dbReference>
<feature type="region of interest" description="Disordered" evidence="6">
    <location>
        <begin position="347"/>
        <end position="398"/>
    </location>
</feature>
<organism evidence="11 12">
    <name type="scientific">Modestobacter caceresii</name>
    <dbReference type="NCBI Taxonomy" id="1522368"/>
    <lineage>
        <taxon>Bacteria</taxon>
        <taxon>Bacillati</taxon>
        <taxon>Actinomycetota</taxon>
        <taxon>Actinomycetes</taxon>
        <taxon>Geodermatophilales</taxon>
        <taxon>Geodermatophilaceae</taxon>
        <taxon>Modestobacter</taxon>
    </lineage>
</organism>
<evidence type="ECO:0000256" key="2">
    <source>
        <dbReference type="ARBA" id="ARBA00022741"/>
    </source>
</evidence>
<dbReference type="STRING" id="1522368.IN07_16115"/>
<evidence type="ECO:0000259" key="9">
    <source>
        <dbReference type="Pfam" id="PF13087"/>
    </source>
</evidence>
<feature type="compositionally biased region" description="Low complexity" evidence="6">
    <location>
        <begin position="9"/>
        <end position="20"/>
    </location>
</feature>
<feature type="compositionally biased region" description="Low complexity" evidence="6">
    <location>
        <begin position="1810"/>
        <end position="1821"/>
    </location>
</feature>
<keyword evidence="5" id="KW-0067">ATP-binding</keyword>
<dbReference type="Pfam" id="PF13087">
    <property type="entry name" value="AAA_12"/>
    <property type="match status" value="1"/>
</dbReference>
<evidence type="ECO:0000256" key="1">
    <source>
        <dbReference type="ARBA" id="ARBA00007913"/>
    </source>
</evidence>
<dbReference type="InterPro" id="IPR050534">
    <property type="entry name" value="Coronavir_polyprotein_1ab"/>
</dbReference>
<dbReference type="GO" id="GO:0005524">
    <property type="term" value="F:ATP binding"/>
    <property type="evidence" value="ECO:0007669"/>
    <property type="project" value="UniProtKB-KW"/>
</dbReference>
<comment type="similarity">
    <text evidence="1">Belongs to the DNA2/NAM7 helicase family.</text>
</comment>
<comment type="caution">
    <text evidence="11">The sequence shown here is derived from an EMBL/GenBank/DDBJ whole genome shotgun (WGS) entry which is preliminary data.</text>
</comment>
<feature type="domain" description="DNA2/NAM7 helicase helicase" evidence="8">
    <location>
        <begin position="683"/>
        <end position="789"/>
    </location>
</feature>
<dbReference type="CDD" id="cd18808">
    <property type="entry name" value="SF1_C_Upf1"/>
    <property type="match status" value="1"/>
</dbReference>
<dbReference type="Pfam" id="PF13086">
    <property type="entry name" value="AAA_11"/>
    <property type="match status" value="1"/>
</dbReference>
<keyword evidence="3" id="KW-0378">Hydrolase</keyword>
<dbReference type="InterPro" id="IPR027417">
    <property type="entry name" value="P-loop_NTPase"/>
</dbReference>
<proteinExistence type="inferred from homology"/>
<feature type="domain" description="DUF3320" evidence="7">
    <location>
        <begin position="1846"/>
        <end position="1893"/>
    </location>
</feature>
<protein>
    <submittedName>
        <fullName evidence="11">DNA helicase</fullName>
    </submittedName>
</protein>
<dbReference type="SUPFAM" id="SSF52540">
    <property type="entry name" value="P-loop containing nucleoside triphosphate hydrolases"/>
    <property type="match status" value="1"/>
</dbReference>
<dbReference type="InterPro" id="IPR041679">
    <property type="entry name" value="DNA2/NAM7-like_C"/>
</dbReference>
<evidence type="ECO:0000313" key="11">
    <source>
        <dbReference type="EMBL" id="KGH45629.1"/>
    </source>
</evidence>
<dbReference type="InterPro" id="IPR041677">
    <property type="entry name" value="DNA2/NAM7_AAA_11"/>
</dbReference>
<feature type="region of interest" description="Disordered" evidence="6">
    <location>
        <begin position="1"/>
        <end position="20"/>
    </location>
</feature>
<keyword evidence="12" id="KW-1185">Reference proteome</keyword>
<dbReference type="GO" id="GO:0004386">
    <property type="term" value="F:helicase activity"/>
    <property type="evidence" value="ECO:0007669"/>
    <property type="project" value="UniProtKB-KW"/>
</dbReference>
<dbReference type="Proteomes" id="UP000029713">
    <property type="component" value="Unassembled WGS sequence"/>
</dbReference>
<dbReference type="InterPro" id="IPR025103">
    <property type="entry name" value="DUF4011"/>
</dbReference>
<dbReference type="Pfam" id="PF18741">
    <property type="entry name" value="MTES_1575"/>
    <property type="match status" value="1"/>
</dbReference>
<feature type="region of interest" description="Disordered" evidence="6">
    <location>
        <begin position="1789"/>
        <end position="1830"/>
    </location>
</feature>
<dbReference type="InterPro" id="IPR049468">
    <property type="entry name" value="Restrct_endonuc-II-like_dom"/>
</dbReference>
<reference evidence="11 12" key="1">
    <citation type="submission" date="2014-07" db="EMBL/GenBank/DDBJ databases">
        <title>Biosystematic studies on Modestobacter strains isolated from extreme hyper-arid desert soil and from historic building.</title>
        <authorList>
            <person name="Bukarasam K."/>
            <person name="Bull A."/>
            <person name="Girard G."/>
            <person name="van Wezel G."/>
            <person name="Goodfellow M."/>
        </authorList>
    </citation>
    <scope>NUCLEOTIDE SEQUENCE [LARGE SCALE GENOMIC DNA]</scope>
    <source>
        <strain evidence="11 12">KNN45-2b</strain>
    </source>
</reference>